<dbReference type="AlphaFoldDB" id="A0AAU7UCU9"/>
<sequence length="89" mass="9768">MLLWTVPLNGRRACFDGCRSGTGKARQLAEGAIAAQVIASEGEQAKELAESHPVPGEVLVLPVNRRAAPWATRPDACHERISWVHWDVR</sequence>
<dbReference type="KEGG" id="dsc:ABOD76_07885"/>
<name>A0AAU7UCU9_9DEIO</name>
<reference evidence="1" key="1">
    <citation type="submission" date="2024-06" db="EMBL/GenBank/DDBJ databases">
        <title>Draft Genome Sequence of Deinococcus sonorensis Type Strain KR-87, a Biofilm Producing Representative of the Genus Deinococcus.</title>
        <authorList>
            <person name="Boren L.S."/>
            <person name="Grosso R.A."/>
            <person name="Hugenberg-Cox A.N."/>
            <person name="Hill J.T.E."/>
            <person name="Albert C.M."/>
            <person name="Tuohy J.M."/>
        </authorList>
    </citation>
    <scope>NUCLEOTIDE SEQUENCE</scope>
    <source>
        <strain evidence="1">KR-87</strain>
    </source>
</reference>
<accession>A0AAU7UCU9</accession>
<organism evidence="1">
    <name type="scientific">Deinococcus sonorensis KR-87</name>
    <dbReference type="NCBI Taxonomy" id="694439"/>
    <lineage>
        <taxon>Bacteria</taxon>
        <taxon>Thermotogati</taxon>
        <taxon>Deinococcota</taxon>
        <taxon>Deinococci</taxon>
        <taxon>Deinococcales</taxon>
        <taxon>Deinococcaceae</taxon>
        <taxon>Deinococcus</taxon>
    </lineage>
</organism>
<protein>
    <submittedName>
        <fullName evidence="1">Uncharacterized protein</fullName>
    </submittedName>
</protein>
<evidence type="ECO:0000313" key="1">
    <source>
        <dbReference type="EMBL" id="XBV86215.1"/>
    </source>
</evidence>
<gene>
    <name evidence="1" type="ORF">ABOD76_07885</name>
</gene>
<dbReference type="EMBL" id="CP158299">
    <property type="protein sequence ID" value="XBV86215.1"/>
    <property type="molecule type" value="Genomic_DNA"/>
</dbReference>
<dbReference type="RefSeq" id="WP_350244269.1">
    <property type="nucleotide sequence ID" value="NZ_CP158299.1"/>
</dbReference>
<proteinExistence type="predicted"/>